<feature type="transmembrane region" description="Helical" evidence="1">
    <location>
        <begin position="183"/>
        <end position="201"/>
    </location>
</feature>
<proteinExistence type="predicted"/>
<dbReference type="EMBL" id="LAZR01003158">
    <property type="protein sequence ID" value="KKN21309.1"/>
    <property type="molecule type" value="Genomic_DNA"/>
</dbReference>
<gene>
    <name evidence="2" type="ORF">LCGC14_0926510</name>
</gene>
<reference evidence="2" key="1">
    <citation type="journal article" date="2015" name="Nature">
        <title>Complex archaea that bridge the gap between prokaryotes and eukaryotes.</title>
        <authorList>
            <person name="Spang A."/>
            <person name="Saw J.H."/>
            <person name="Jorgensen S.L."/>
            <person name="Zaremba-Niedzwiedzka K."/>
            <person name="Martijn J."/>
            <person name="Lind A.E."/>
            <person name="van Eijk R."/>
            <person name="Schleper C."/>
            <person name="Guy L."/>
            <person name="Ettema T.J."/>
        </authorList>
    </citation>
    <scope>NUCLEOTIDE SEQUENCE</scope>
</reference>
<accession>A0A0F9NTX9</accession>
<protein>
    <submittedName>
        <fullName evidence="2">Uncharacterized protein</fullName>
    </submittedName>
</protein>
<keyword evidence="1" id="KW-0812">Transmembrane</keyword>
<sequence length="206" mass="21845">DGVSYQHSIVVVGSFSPTEYLINIGGNISPSIKIVSVRSPISGGSKGASATANAELFLDNVSQGVVAVSSSFSEDTGKQREVISQGTPWDAGPLVGAIITQSALDDCNNCWSSWSAIWEGSLPFVVGFNLPAPPIPPICVDGETIVEVCTDGTQIVTQRCVNGQWSSTTEKCPIPRKPSKTPFEVYAAVGLISIGILYWLINRKKE</sequence>
<comment type="caution">
    <text evidence="2">The sequence shown here is derived from an EMBL/GenBank/DDBJ whole genome shotgun (WGS) entry which is preliminary data.</text>
</comment>
<keyword evidence="1" id="KW-1133">Transmembrane helix</keyword>
<evidence type="ECO:0000313" key="2">
    <source>
        <dbReference type="EMBL" id="KKN21309.1"/>
    </source>
</evidence>
<feature type="non-terminal residue" evidence="2">
    <location>
        <position position="1"/>
    </location>
</feature>
<organism evidence="2">
    <name type="scientific">marine sediment metagenome</name>
    <dbReference type="NCBI Taxonomy" id="412755"/>
    <lineage>
        <taxon>unclassified sequences</taxon>
        <taxon>metagenomes</taxon>
        <taxon>ecological metagenomes</taxon>
    </lineage>
</organism>
<keyword evidence="1" id="KW-0472">Membrane</keyword>
<dbReference type="AlphaFoldDB" id="A0A0F9NTX9"/>
<name>A0A0F9NTX9_9ZZZZ</name>
<evidence type="ECO:0000256" key="1">
    <source>
        <dbReference type="SAM" id="Phobius"/>
    </source>
</evidence>